<dbReference type="InterPro" id="IPR005074">
    <property type="entry name" value="Peptidase_C39"/>
</dbReference>
<dbReference type="GO" id="GO:0016020">
    <property type="term" value="C:membrane"/>
    <property type="evidence" value="ECO:0007669"/>
    <property type="project" value="InterPro"/>
</dbReference>
<name>C5F2N0_9HELI</name>
<protein>
    <recommendedName>
        <fullName evidence="1">Peptidase C39 domain-containing protein</fullName>
    </recommendedName>
</protein>
<accession>C5F2N0</accession>
<dbReference type="Proteomes" id="UP000003953">
    <property type="component" value="Unassembled WGS sequence"/>
</dbReference>
<keyword evidence="3" id="KW-1185">Reference proteome</keyword>
<reference evidence="3" key="1">
    <citation type="journal article" date="2014" name="Genome Announc.">
        <title>Draft genome sequences of six enterohepatic helicobacter species isolated from humans and one from rhesus macaques.</title>
        <authorList>
            <person name="Shen Z."/>
            <person name="Sheh A."/>
            <person name="Young S.K."/>
            <person name="Abouelliel A."/>
            <person name="Ward D.V."/>
            <person name="Earl A.M."/>
            <person name="Fox J.G."/>
        </authorList>
    </citation>
    <scope>NUCLEOTIDE SEQUENCE [LARGE SCALE GENOMIC DNA]</scope>
    <source>
        <strain evidence="3">MIT 98-5489</strain>
    </source>
</reference>
<evidence type="ECO:0000313" key="3">
    <source>
        <dbReference type="Proteomes" id="UP000003953"/>
    </source>
</evidence>
<gene>
    <name evidence="2" type="ORF">HPMG_01981</name>
</gene>
<dbReference type="Gene3D" id="3.90.70.10">
    <property type="entry name" value="Cysteine proteinases"/>
    <property type="match status" value="1"/>
</dbReference>
<dbReference type="EMBL" id="DS990459">
    <property type="protein sequence ID" value="EEQ64524.1"/>
    <property type="molecule type" value="Genomic_DNA"/>
</dbReference>
<proteinExistence type="predicted"/>
<dbReference type="HOGENOM" id="CLU_2584910_0_0_7"/>
<evidence type="ECO:0000259" key="1">
    <source>
        <dbReference type="Pfam" id="PF03412"/>
    </source>
</evidence>
<feature type="domain" description="Peptidase C39" evidence="1">
    <location>
        <begin position="9"/>
        <end position="48"/>
    </location>
</feature>
<dbReference type="GO" id="GO:0005524">
    <property type="term" value="F:ATP binding"/>
    <property type="evidence" value="ECO:0007669"/>
    <property type="project" value="InterPro"/>
</dbReference>
<evidence type="ECO:0000313" key="2">
    <source>
        <dbReference type="EMBL" id="EEQ64524.1"/>
    </source>
</evidence>
<dbReference type="eggNOG" id="COG3271">
    <property type="taxonomic scope" value="Bacteria"/>
</dbReference>
<dbReference type="GO" id="GO:0006508">
    <property type="term" value="P:proteolysis"/>
    <property type="evidence" value="ECO:0007669"/>
    <property type="project" value="InterPro"/>
</dbReference>
<dbReference type="Pfam" id="PF03412">
    <property type="entry name" value="Peptidase_C39"/>
    <property type="match status" value="1"/>
</dbReference>
<sequence length="80" mass="9434">MLVRIENDPRFPHFVVIINHKGDFIQVFDPNFGQYKATKKEFYSVWDRNHTGGFALVIAKNENSKPMIKDLEFPNEAFFK</sequence>
<dbReference type="AlphaFoldDB" id="C5F2N0"/>
<organism evidence="2 3">
    <name type="scientific">Helicobacter pullorum MIT 98-5489</name>
    <dbReference type="NCBI Taxonomy" id="537972"/>
    <lineage>
        <taxon>Bacteria</taxon>
        <taxon>Pseudomonadati</taxon>
        <taxon>Campylobacterota</taxon>
        <taxon>Epsilonproteobacteria</taxon>
        <taxon>Campylobacterales</taxon>
        <taxon>Helicobacteraceae</taxon>
        <taxon>Helicobacter</taxon>
    </lineage>
</organism>
<dbReference type="GO" id="GO:0008233">
    <property type="term" value="F:peptidase activity"/>
    <property type="evidence" value="ECO:0007669"/>
    <property type="project" value="InterPro"/>
</dbReference>